<dbReference type="GO" id="GO:0035673">
    <property type="term" value="F:oligopeptide transmembrane transporter activity"/>
    <property type="evidence" value="ECO:0007669"/>
    <property type="project" value="InterPro"/>
</dbReference>
<dbReference type="Pfam" id="PF03169">
    <property type="entry name" value="OPT"/>
    <property type="match status" value="1"/>
</dbReference>
<dbReference type="InterPro" id="IPR004813">
    <property type="entry name" value="OPT"/>
</dbReference>
<feature type="transmembrane region" description="Helical" evidence="6">
    <location>
        <begin position="97"/>
        <end position="119"/>
    </location>
</feature>
<sequence length="120" mass="12114">MKSAFGGFGTAELPAPQAAAVAAMVGGLQHIPAFLIGLGVGLVLYFTKLPSATLGLGVYLPIYISSIMGLGALLSVFTKQALSKKYGKEKLGEQTGLVASGLLGGEGITGVAIAILSMFK</sequence>
<dbReference type="GO" id="GO:0016020">
    <property type="term" value="C:membrane"/>
    <property type="evidence" value="ECO:0007669"/>
    <property type="project" value="UniProtKB-SubCell"/>
</dbReference>
<feature type="transmembrane region" description="Helical" evidence="6">
    <location>
        <begin position="20"/>
        <end position="46"/>
    </location>
</feature>
<evidence type="ECO:0000313" key="7">
    <source>
        <dbReference type="EMBL" id="MPN63038.1"/>
    </source>
</evidence>
<evidence type="ECO:0000256" key="2">
    <source>
        <dbReference type="ARBA" id="ARBA00022448"/>
    </source>
</evidence>
<dbReference type="EMBL" id="VSSQ01141882">
    <property type="protein sequence ID" value="MPN63038.1"/>
    <property type="molecule type" value="Genomic_DNA"/>
</dbReference>
<name>A0A645JH62_9ZZZZ</name>
<gene>
    <name evidence="7" type="ORF">SDC9_210792</name>
</gene>
<comment type="caution">
    <text evidence="7">The sequence shown here is derived from an EMBL/GenBank/DDBJ whole genome shotgun (WGS) entry which is preliminary data.</text>
</comment>
<keyword evidence="3 6" id="KW-0812">Transmembrane</keyword>
<evidence type="ECO:0000256" key="3">
    <source>
        <dbReference type="ARBA" id="ARBA00022692"/>
    </source>
</evidence>
<protein>
    <recommendedName>
        <fullName evidence="8">Peptide transporter</fullName>
    </recommendedName>
</protein>
<keyword evidence="5 6" id="KW-0472">Membrane</keyword>
<proteinExistence type="predicted"/>
<evidence type="ECO:0000256" key="4">
    <source>
        <dbReference type="ARBA" id="ARBA00022989"/>
    </source>
</evidence>
<feature type="transmembrane region" description="Helical" evidence="6">
    <location>
        <begin position="58"/>
        <end position="77"/>
    </location>
</feature>
<comment type="subcellular location">
    <subcellularLocation>
        <location evidence="1">Membrane</location>
        <topology evidence="1">Multi-pass membrane protein</topology>
    </subcellularLocation>
</comment>
<keyword evidence="2" id="KW-0813">Transport</keyword>
<reference evidence="7" key="1">
    <citation type="submission" date="2019-08" db="EMBL/GenBank/DDBJ databases">
        <authorList>
            <person name="Kucharzyk K."/>
            <person name="Murdoch R.W."/>
            <person name="Higgins S."/>
            <person name="Loffler F."/>
        </authorList>
    </citation>
    <scope>NUCLEOTIDE SEQUENCE</scope>
</reference>
<evidence type="ECO:0000256" key="6">
    <source>
        <dbReference type="SAM" id="Phobius"/>
    </source>
</evidence>
<accession>A0A645JH62</accession>
<evidence type="ECO:0008006" key="8">
    <source>
        <dbReference type="Google" id="ProtNLM"/>
    </source>
</evidence>
<keyword evidence="4 6" id="KW-1133">Transmembrane helix</keyword>
<evidence type="ECO:0000256" key="5">
    <source>
        <dbReference type="ARBA" id="ARBA00023136"/>
    </source>
</evidence>
<organism evidence="7">
    <name type="scientific">bioreactor metagenome</name>
    <dbReference type="NCBI Taxonomy" id="1076179"/>
    <lineage>
        <taxon>unclassified sequences</taxon>
        <taxon>metagenomes</taxon>
        <taxon>ecological metagenomes</taxon>
    </lineage>
</organism>
<dbReference type="AlphaFoldDB" id="A0A645JH62"/>
<evidence type="ECO:0000256" key="1">
    <source>
        <dbReference type="ARBA" id="ARBA00004141"/>
    </source>
</evidence>